<gene>
    <name evidence="15" type="primary">LOC113512410</name>
</gene>
<evidence type="ECO:0000256" key="3">
    <source>
        <dbReference type="ARBA" id="ARBA00006059"/>
    </source>
</evidence>
<evidence type="ECO:0000256" key="13">
    <source>
        <dbReference type="SAM" id="MobiDB-lite"/>
    </source>
</evidence>
<dbReference type="Proteomes" id="UP001652740">
    <property type="component" value="Unplaced"/>
</dbReference>
<dbReference type="InterPro" id="IPR024511">
    <property type="entry name" value="Frtz"/>
</dbReference>
<reference evidence="15" key="1">
    <citation type="submission" date="2025-08" db="UniProtKB">
        <authorList>
            <consortium name="RefSeq"/>
        </authorList>
    </citation>
    <scope>IDENTIFICATION</scope>
    <source>
        <tissue evidence="15">Whole larvae</tissue>
    </source>
</reference>
<evidence type="ECO:0000256" key="2">
    <source>
        <dbReference type="ARBA" id="ARBA00004430"/>
    </source>
</evidence>
<dbReference type="Pfam" id="PF11768">
    <property type="entry name" value="Frtz"/>
    <property type="match status" value="1"/>
</dbReference>
<evidence type="ECO:0000256" key="10">
    <source>
        <dbReference type="ARBA" id="ARBA00023136"/>
    </source>
</evidence>
<evidence type="ECO:0000313" key="14">
    <source>
        <dbReference type="Proteomes" id="UP001652740"/>
    </source>
</evidence>
<evidence type="ECO:0000256" key="1">
    <source>
        <dbReference type="ARBA" id="ARBA00004236"/>
    </source>
</evidence>
<keyword evidence="8" id="KW-0970">Cilium biogenesis/degradation</keyword>
<keyword evidence="11" id="KW-0206">Cytoskeleton</keyword>
<evidence type="ECO:0000256" key="7">
    <source>
        <dbReference type="ARBA" id="ARBA00022737"/>
    </source>
</evidence>
<accession>A0A6J3CG48</accession>
<dbReference type="GO" id="GO:0005886">
    <property type="term" value="C:plasma membrane"/>
    <property type="evidence" value="ECO:0007669"/>
    <property type="project" value="UniProtKB-SubCell"/>
</dbReference>
<evidence type="ECO:0000256" key="6">
    <source>
        <dbReference type="ARBA" id="ARBA00022574"/>
    </source>
</evidence>
<feature type="region of interest" description="Disordered" evidence="13">
    <location>
        <begin position="808"/>
        <end position="838"/>
    </location>
</feature>
<organism evidence="14 15">
    <name type="scientific">Galleria mellonella</name>
    <name type="common">Greater wax moth</name>
    <dbReference type="NCBI Taxonomy" id="7137"/>
    <lineage>
        <taxon>Eukaryota</taxon>
        <taxon>Metazoa</taxon>
        <taxon>Ecdysozoa</taxon>
        <taxon>Arthropoda</taxon>
        <taxon>Hexapoda</taxon>
        <taxon>Insecta</taxon>
        <taxon>Pterygota</taxon>
        <taxon>Neoptera</taxon>
        <taxon>Endopterygota</taxon>
        <taxon>Lepidoptera</taxon>
        <taxon>Glossata</taxon>
        <taxon>Ditrysia</taxon>
        <taxon>Pyraloidea</taxon>
        <taxon>Pyralidae</taxon>
        <taxon>Galleriinae</taxon>
        <taxon>Galleria</taxon>
    </lineage>
</organism>
<keyword evidence="12" id="KW-0966">Cell projection</keyword>
<evidence type="ECO:0000256" key="5">
    <source>
        <dbReference type="ARBA" id="ARBA00022490"/>
    </source>
</evidence>
<name>A0A6J3CG48_GALME</name>
<dbReference type="GO" id="GO:0044782">
    <property type="term" value="P:cilium organization"/>
    <property type="evidence" value="ECO:0007669"/>
    <property type="project" value="TreeGrafter"/>
</dbReference>
<evidence type="ECO:0000256" key="12">
    <source>
        <dbReference type="ARBA" id="ARBA00023273"/>
    </source>
</evidence>
<proteinExistence type="inferred from homology"/>
<dbReference type="GO" id="GO:0045184">
    <property type="term" value="P:establishment of protein localization"/>
    <property type="evidence" value="ECO:0007669"/>
    <property type="project" value="TreeGrafter"/>
</dbReference>
<sequence length="848" mass="94572">MLNYHIKFLTCDDSLNLKNTDFKSYKYETKKRLEETVYDAAKRNYYERRGGHWRAPHSRQIRQLESKIRERGIVLCEWTNETLITIVFSSGAIAYLTVKPNSLDITQILFDRYCVGKLAGQTVTGVVLCSSHLMFTHADRIATLVTFGKSQVNSLPIRISDRDPHIQNIELGGGSRRTERHVSWCEAGNGVRVLVWSTANAEPAPWSPVVEDHANLHLYHIESDQIYLKAYHQLENETLSADLTQKQNNIVHIIEQITCQQNGVSLEWARYDVPWSSKSRATKLSTARSGDTRVWLPAPARAARRSPCGTRLLAACIDGSLHLVHHIAGLTHSTKAGFIATDVRWAGELILAVEEGGRLQCFDRALSLLHHHTKCLDLTSYLRDASRMQILATCNANSGPFILATFNGGPLTLLRITHPRLLTAWLNAGRNSNAVALLRAMDWDEDGPRCLWAVNKIVCAALRSKAAWLAEEGSAQAALGAFLAPRAPLAAPAAPAAPPLHDLARKFFHHLLRRGRAETALSLGVELAAWDLCCDVRRAAAAAAARPLRREAALLAAHYARRHHHESDCSESCSQCSSHSYSESDVETSDSSEIVKTEPPPLPRVTIPSLPSQPTLMPVSISQTEPISTNSIRPNLHQYLERDNNLWNNLRDDTIISNGYNKYKPLLTQNMRWHSVDNMLSNPKLPSKHTLAAISEVPTAMNRDIPRNPEDRIAPGHYRNLYQTELKTDVPSTTYRYHSNNNYYPSTSTQIRQDSMPQRIINRPAEKNKVKFSNTVTIAVVSDTAVCSETERELADSLPLCPPHKYLAAFAPQPPPPLPPPPQPPQQAAAESSPQRPPKIKVVHFGMV</sequence>
<keyword evidence="5" id="KW-0963">Cytoplasm</keyword>
<dbReference type="RefSeq" id="XP_031770735.2">
    <property type="nucleotide sequence ID" value="XM_031914875.2"/>
</dbReference>
<dbReference type="PANTHER" id="PTHR13667">
    <property type="entry name" value="HOMOLOC-13"/>
    <property type="match status" value="1"/>
</dbReference>
<evidence type="ECO:0000256" key="8">
    <source>
        <dbReference type="ARBA" id="ARBA00022794"/>
    </source>
</evidence>
<dbReference type="FunCoup" id="A0A6J3CG48">
    <property type="interactions" value="189"/>
</dbReference>
<dbReference type="KEGG" id="gmw:113512410"/>
<evidence type="ECO:0000313" key="15">
    <source>
        <dbReference type="RefSeq" id="XP_031770735.2"/>
    </source>
</evidence>
<protein>
    <submittedName>
        <fullName evidence="15">WD repeat-containing and planar cell polarity effector protein fritz isoform X1</fullName>
    </submittedName>
</protein>
<dbReference type="GO" id="GO:0097541">
    <property type="term" value="C:axonemal basal plate"/>
    <property type="evidence" value="ECO:0007669"/>
    <property type="project" value="TreeGrafter"/>
</dbReference>
<evidence type="ECO:0000256" key="4">
    <source>
        <dbReference type="ARBA" id="ARBA00022475"/>
    </source>
</evidence>
<comment type="similarity">
    <text evidence="3">Belongs to the WD repeat fritz family.</text>
</comment>
<dbReference type="AlphaFoldDB" id="A0A6J3CG48"/>
<keyword evidence="6" id="KW-0853">WD repeat</keyword>
<dbReference type="PANTHER" id="PTHR13667:SF5">
    <property type="entry name" value="WD REPEAT-CONTAINING AND PLANAR CELL POLARITY EFFECTOR PROTEIN FRITZ HOMOLOG"/>
    <property type="match status" value="1"/>
</dbReference>
<evidence type="ECO:0000256" key="9">
    <source>
        <dbReference type="ARBA" id="ARBA00023069"/>
    </source>
</evidence>
<dbReference type="GO" id="GO:0007399">
    <property type="term" value="P:nervous system development"/>
    <property type="evidence" value="ECO:0007669"/>
    <property type="project" value="TreeGrafter"/>
</dbReference>
<dbReference type="InParanoid" id="A0A6J3CG48"/>
<keyword evidence="10" id="KW-0472">Membrane</keyword>
<keyword evidence="14" id="KW-1185">Reference proteome</keyword>
<keyword evidence="4" id="KW-1003">Cell membrane</keyword>
<keyword evidence="7" id="KW-0677">Repeat</keyword>
<dbReference type="GeneID" id="113512410"/>
<keyword evidence="9" id="KW-0969">Cilium</keyword>
<evidence type="ECO:0000256" key="11">
    <source>
        <dbReference type="ARBA" id="ARBA00023212"/>
    </source>
</evidence>
<feature type="region of interest" description="Disordered" evidence="13">
    <location>
        <begin position="580"/>
        <end position="614"/>
    </location>
</feature>
<feature type="compositionally biased region" description="Pro residues" evidence="13">
    <location>
        <begin position="812"/>
        <end position="825"/>
    </location>
</feature>
<comment type="subcellular location">
    <subcellularLocation>
        <location evidence="1">Cell membrane</location>
    </subcellularLocation>
    <subcellularLocation>
        <location evidence="2">Cytoplasm</location>
        <location evidence="2">Cytoskeleton</location>
        <location evidence="2">Cilium axoneme</location>
    </subcellularLocation>
</comment>